<dbReference type="Pfam" id="PF01926">
    <property type="entry name" value="MMR_HSR1"/>
    <property type="match status" value="1"/>
</dbReference>
<dbReference type="Gene3D" id="1.20.120.430">
    <property type="entry name" value="tRNA modification GTPase MnmE domain 2"/>
    <property type="match status" value="1"/>
</dbReference>
<dbReference type="Gene3D" id="3.40.50.300">
    <property type="entry name" value="P-loop containing nucleotide triphosphate hydrolases"/>
    <property type="match status" value="1"/>
</dbReference>
<organism evidence="10 11">
    <name type="scientific">Taurinivorans muris</name>
    <dbReference type="NCBI Taxonomy" id="2787751"/>
    <lineage>
        <taxon>Bacteria</taxon>
        <taxon>Pseudomonadati</taxon>
        <taxon>Thermodesulfobacteriota</taxon>
        <taxon>Desulfovibrionia</taxon>
        <taxon>Desulfovibrionales</taxon>
        <taxon>Desulfovibrionaceae</taxon>
        <taxon>Taurinivorans</taxon>
    </lineage>
</organism>
<dbReference type="PANTHER" id="PTHR42714">
    <property type="entry name" value="TRNA MODIFICATION GTPASE GTPBP3"/>
    <property type="match status" value="1"/>
</dbReference>
<dbReference type="Pfam" id="PF12631">
    <property type="entry name" value="MnmE_helical"/>
    <property type="match status" value="1"/>
</dbReference>
<keyword evidence="2 6" id="KW-0819">tRNA processing</keyword>
<comment type="caution">
    <text evidence="6">Lacks conserved residue(s) required for the propagation of feature annotation.</text>
</comment>
<feature type="binding site" evidence="6">
    <location>
        <begin position="256"/>
        <end position="262"/>
    </location>
    <ligand>
        <name>GTP</name>
        <dbReference type="ChEBI" id="CHEBI:37565"/>
    </ligand>
</feature>
<keyword evidence="11" id="KW-1185">Reference proteome</keyword>
<feature type="domain" description="MnmE helical" evidence="9">
    <location>
        <begin position="134"/>
        <end position="515"/>
    </location>
</feature>
<feature type="domain" description="G" evidence="7">
    <location>
        <begin position="230"/>
        <end position="367"/>
    </location>
</feature>
<evidence type="ECO:0000259" key="8">
    <source>
        <dbReference type="Pfam" id="PF10396"/>
    </source>
</evidence>
<accession>A0ABY5Y194</accession>
<keyword evidence="6" id="KW-0460">Magnesium</keyword>
<keyword evidence="6" id="KW-0378">Hydrolase</keyword>
<proteinExistence type="inferred from homology"/>
<evidence type="ECO:0000259" key="7">
    <source>
        <dbReference type="Pfam" id="PF01926"/>
    </source>
</evidence>
<dbReference type="InterPro" id="IPR027368">
    <property type="entry name" value="MnmE_dom2"/>
</dbReference>
<dbReference type="RefSeq" id="WP_334314606.1">
    <property type="nucleotide sequence ID" value="NZ_CP065938.1"/>
</dbReference>
<comment type="similarity">
    <text evidence="1 6">Belongs to the TRAFAC class TrmE-Era-EngA-EngB-Septin-like GTPase superfamily. TrmE GTPase family.</text>
</comment>
<dbReference type="InterPro" id="IPR025867">
    <property type="entry name" value="MnmE_helical"/>
</dbReference>
<dbReference type="CDD" id="cd14858">
    <property type="entry name" value="TrmE_N"/>
    <property type="match status" value="1"/>
</dbReference>
<dbReference type="Gene3D" id="3.30.1360.120">
    <property type="entry name" value="Probable tRNA modification gtpase trme, domain 1"/>
    <property type="match status" value="1"/>
</dbReference>
<feature type="binding site" evidence="6">
    <location>
        <position position="131"/>
    </location>
    <ligand>
        <name>(6S)-5-formyl-5,6,7,8-tetrahydrofolate</name>
        <dbReference type="ChEBI" id="CHEBI:57457"/>
    </ligand>
</feature>
<dbReference type="Pfam" id="PF10396">
    <property type="entry name" value="TrmE_N"/>
    <property type="match status" value="1"/>
</dbReference>
<dbReference type="InterPro" id="IPR005225">
    <property type="entry name" value="Small_GTP-bd"/>
</dbReference>
<evidence type="ECO:0000256" key="4">
    <source>
        <dbReference type="ARBA" id="ARBA00022958"/>
    </source>
</evidence>
<protein>
    <recommendedName>
        <fullName evidence="6">tRNA modification GTPase MnmE</fullName>
        <ecNumber evidence="6">3.6.-.-</ecNumber>
    </recommendedName>
</protein>
<comment type="cofactor">
    <cofactor evidence="6">
        <name>K(+)</name>
        <dbReference type="ChEBI" id="CHEBI:29103"/>
    </cofactor>
    <text evidence="6">Binds 1 potassium ion per subunit.</text>
</comment>
<comment type="subcellular location">
    <subcellularLocation>
        <location evidence="6">Cytoplasm</location>
    </subcellularLocation>
</comment>
<comment type="function">
    <text evidence="6">Exhibits a very high intrinsic GTPase hydrolysis rate. Involved in the addition of a carboxymethylaminomethyl (cmnm) group at the wobble position (U34) of certain tRNAs, forming tRNA-cmnm(5)s(2)U34.</text>
</comment>
<feature type="binding site" evidence="6">
    <location>
        <position position="26"/>
    </location>
    <ligand>
        <name>(6S)-5-formyl-5,6,7,8-tetrahydrofolate</name>
        <dbReference type="ChEBI" id="CHEBI:57457"/>
    </ligand>
</feature>
<evidence type="ECO:0000256" key="3">
    <source>
        <dbReference type="ARBA" id="ARBA00022741"/>
    </source>
</evidence>
<keyword evidence="6" id="KW-0963">Cytoplasm</keyword>
<evidence type="ECO:0000256" key="6">
    <source>
        <dbReference type="HAMAP-Rule" id="MF_00379"/>
    </source>
</evidence>
<feature type="binding site" evidence="6">
    <location>
        <position position="262"/>
    </location>
    <ligand>
        <name>Mg(2+)</name>
        <dbReference type="ChEBI" id="CHEBI:18420"/>
    </ligand>
</feature>
<evidence type="ECO:0000256" key="2">
    <source>
        <dbReference type="ARBA" id="ARBA00022694"/>
    </source>
</evidence>
<feature type="binding site" evidence="6">
    <location>
        <begin position="281"/>
        <end position="284"/>
    </location>
    <ligand>
        <name>GTP</name>
        <dbReference type="ChEBI" id="CHEBI:37565"/>
    </ligand>
</feature>
<sequence length="518" mass="57067">MDKMDKKDTIAAIATGSSAGGLGVIRISGQKAKEILTTVFRPRKAARFTLKPRYMHYGSFILKNKGQKELLDEILAVYFPAPHSYTGEDVAEIHAHGNNLLLHAMLDYILSLGIRQAEAGEFTKRAFLNGRLDLSQAEAVAEIISAPSVEGLRLAAAKLHGRLGQCIEDLRTQIEYIRRRLCLAIDFPEEEGECLPHAEFHALVGKLQTDIEALINAYDRAKPWQEGALVVLAGQVNAGKSSLMNALLGRERAIVTDQAGTTRDYLEEATSLAGLPVRLTDTAGLREIAWIMENYQNKSAHLDDERTKEIIAGINGNALSGRNAPINPIEAEGICRSLSLIEKADIVFLVFDGNAILKQCRKDTDEIYAAMQAELSLLPSHAKTICIWNKADIAPLAQEELRVLEEKTACPVLSLCAREKKQGTYFHHSIDDLARKAHEMLIAGNEIKSEIAPNRRQAKLLQNAYDELALLQTEIDFLPPDITAIRLESAAQFLSAITGLCGVDETFNAIFEEFCIGK</sequence>
<evidence type="ECO:0000259" key="9">
    <source>
        <dbReference type="Pfam" id="PF12631"/>
    </source>
</evidence>
<reference evidence="10" key="1">
    <citation type="submission" date="2020-12" db="EMBL/GenBank/DDBJ databases">
        <title>Taurinivorans muris gen. nov., sp. nov., fundamental and realized metabolic niche of a ubiquitous sulfidogenic bacterium in the murine intestine.</title>
        <authorList>
            <person name="Ye H."/>
            <person name="Hanson B.T."/>
            <person name="Loy A."/>
        </authorList>
    </citation>
    <scope>NUCLEOTIDE SEQUENCE</scope>
    <source>
        <strain evidence="10">LT0009</strain>
    </source>
</reference>
<dbReference type="PANTHER" id="PTHR42714:SF2">
    <property type="entry name" value="TRNA MODIFICATION GTPASE GTPBP3, MITOCHONDRIAL"/>
    <property type="match status" value="1"/>
</dbReference>
<dbReference type="EC" id="3.6.-.-" evidence="6"/>
<feature type="binding site" evidence="6">
    <location>
        <position position="241"/>
    </location>
    <ligand>
        <name>Mg(2+)</name>
        <dbReference type="ChEBI" id="CHEBI:18420"/>
    </ligand>
</feature>
<evidence type="ECO:0000256" key="5">
    <source>
        <dbReference type="ARBA" id="ARBA00023134"/>
    </source>
</evidence>
<evidence type="ECO:0000256" key="1">
    <source>
        <dbReference type="ARBA" id="ARBA00011043"/>
    </source>
</evidence>
<dbReference type="InterPro" id="IPR027417">
    <property type="entry name" value="P-loop_NTPase"/>
</dbReference>
<feature type="binding site" evidence="6">
    <location>
        <begin position="389"/>
        <end position="392"/>
    </location>
    <ligand>
        <name>GTP</name>
        <dbReference type="ChEBI" id="CHEBI:37565"/>
    </ligand>
</feature>
<feature type="binding site" evidence="6">
    <location>
        <position position="518"/>
    </location>
    <ligand>
        <name>(6S)-5-formyl-5,6,7,8-tetrahydrofolate</name>
        <dbReference type="ChEBI" id="CHEBI:57457"/>
    </ligand>
</feature>
<feature type="binding site" evidence="6">
    <location>
        <begin position="237"/>
        <end position="242"/>
    </location>
    <ligand>
        <name>GTP</name>
        <dbReference type="ChEBI" id="CHEBI:37565"/>
    </ligand>
</feature>
<keyword evidence="4 6" id="KW-0630">Potassium</keyword>
<dbReference type="InterPro" id="IPR018948">
    <property type="entry name" value="GTP-bd_TrmE_N"/>
</dbReference>
<dbReference type="InterPro" id="IPR027266">
    <property type="entry name" value="TrmE/GcvT-like"/>
</dbReference>
<keyword evidence="6" id="KW-0479">Metal-binding</keyword>
<dbReference type="SUPFAM" id="SSF52540">
    <property type="entry name" value="P-loop containing nucleoside triphosphate hydrolases"/>
    <property type="match status" value="1"/>
</dbReference>
<comment type="subunit">
    <text evidence="6">Homodimer. Heterotetramer of two MnmE and two MnmG subunits.</text>
</comment>
<dbReference type="Proteomes" id="UP001058120">
    <property type="component" value="Chromosome"/>
</dbReference>
<name>A0ABY5Y194_9BACT</name>
<feature type="domain" description="GTP-binding protein TrmE N-terminal" evidence="8">
    <location>
        <begin position="9"/>
        <end position="131"/>
    </location>
</feature>
<dbReference type="InterPro" id="IPR031168">
    <property type="entry name" value="G_TrmE"/>
</dbReference>
<feature type="binding site" evidence="6">
    <location>
        <position position="92"/>
    </location>
    <ligand>
        <name>(6S)-5-formyl-5,6,7,8-tetrahydrofolate</name>
        <dbReference type="ChEBI" id="CHEBI:57457"/>
    </ligand>
</feature>
<gene>
    <name evidence="6" type="primary">mnmE</name>
    <name evidence="6" type="synonym">trmE</name>
    <name evidence="10" type="ORF">JBF11_06075</name>
</gene>
<dbReference type="EMBL" id="CP065938">
    <property type="protein sequence ID" value="UWX05048.1"/>
    <property type="molecule type" value="Genomic_DNA"/>
</dbReference>
<dbReference type="InterPro" id="IPR004520">
    <property type="entry name" value="GTPase_MnmE"/>
</dbReference>
<dbReference type="InterPro" id="IPR006073">
    <property type="entry name" value="GTP-bd"/>
</dbReference>
<dbReference type="NCBIfam" id="TIGR00231">
    <property type="entry name" value="small_GTP"/>
    <property type="match status" value="1"/>
</dbReference>
<dbReference type="CDD" id="cd04164">
    <property type="entry name" value="trmE"/>
    <property type="match status" value="1"/>
</dbReference>
<dbReference type="SUPFAM" id="SSF103025">
    <property type="entry name" value="Folate-binding domain"/>
    <property type="match status" value="1"/>
</dbReference>
<keyword evidence="5 6" id="KW-0342">GTP-binding</keyword>
<evidence type="ECO:0000313" key="10">
    <source>
        <dbReference type="EMBL" id="UWX05048.1"/>
    </source>
</evidence>
<keyword evidence="3 6" id="KW-0547">Nucleotide-binding</keyword>
<evidence type="ECO:0000313" key="11">
    <source>
        <dbReference type="Proteomes" id="UP001058120"/>
    </source>
</evidence>
<dbReference type="HAMAP" id="MF_00379">
    <property type="entry name" value="GTPase_MnmE"/>
    <property type="match status" value="1"/>
</dbReference>